<keyword evidence="1" id="KW-0145">Chemotaxis</keyword>
<dbReference type="STRING" id="1121324.CLIT_11c02160"/>
<proteinExistence type="predicted"/>
<feature type="domain" description="CheC-like protein" evidence="3">
    <location>
        <begin position="10"/>
        <end position="44"/>
    </location>
</feature>
<protein>
    <submittedName>
        <fullName evidence="4">CheY-P phosphatase CheC</fullName>
        <ecNumber evidence="4">3.-.-.-</ecNumber>
    </submittedName>
</protein>
<dbReference type="PANTHER" id="PTHR43693:SF1">
    <property type="entry name" value="PROTEIN PHOSPHATASE CHEZ"/>
    <property type="match status" value="1"/>
</dbReference>
<dbReference type="GO" id="GO:0006935">
    <property type="term" value="P:chemotaxis"/>
    <property type="evidence" value="ECO:0007669"/>
    <property type="project" value="UniProtKB-KW"/>
</dbReference>
<dbReference type="EMBL" id="JJMM01000011">
    <property type="protein sequence ID" value="KDR95187.1"/>
    <property type="molecule type" value="Genomic_DNA"/>
</dbReference>
<dbReference type="eggNOG" id="COG1776">
    <property type="taxonomic scope" value="Bacteria"/>
</dbReference>
<dbReference type="Gene3D" id="3.40.1550.10">
    <property type="entry name" value="CheC-like"/>
    <property type="match status" value="1"/>
</dbReference>
<dbReference type="PANTHER" id="PTHR43693">
    <property type="entry name" value="PROTEIN PHOSPHATASE CHEZ"/>
    <property type="match status" value="1"/>
</dbReference>
<dbReference type="CDD" id="cd17909">
    <property type="entry name" value="CheC_ClassI"/>
    <property type="match status" value="1"/>
</dbReference>
<dbReference type="InterPro" id="IPR007597">
    <property type="entry name" value="CheC"/>
</dbReference>
<dbReference type="RefSeq" id="WP_038265250.1">
    <property type="nucleotide sequence ID" value="NZ_FSRH01000002.1"/>
</dbReference>
<evidence type="ECO:0000313" key="4">
    <source>
        <dbReference type="EMBL" id="KDR95187.1"/>
    </source>
</evidence>
<evidence type="ECO:0000313" key="5">
    <source>
        <dbReference type="Proteomes" id="UP000027946"/>
    </source>
</evidence>
<dbReference type="EC" id="3.-.-.-" evidence="4"/>
<dbReference type="SUPFAM" id="SSF103039">
    <property type="entry name" value="CheC-like"/>
    <property type="match status" value="1"/>
</dbReference>
<dbReference type="Pfam" id="PF04509">
    <property type="entry name" value="CheC"/>
    <property type="match status" value="2"/>
</dbReference>
<evidence type="ECO:0000256" key="2">
    <source>
        <dbReference type="ARBA" id="ARBA00022801"/>
    </source>
</evidence>
<comment type="caution">
    <text evidence="4">The sequence shown here is derived from an EMBL/GenBank/DDBJ whole genome shotgun (WGS) entry which is preliminary data.</text>
</comment>
<name>A0A069RLX3_PEPLI</name>
<evidence type="ECO:0000259" key="3">
    <source>
        <dbReference type="Pfam" id="PF04509"/>
    </source>
</evidence>
<evidence type="ECO:0000256" key="1">
    <source>
        <dbReference type="ARBA" id="ARBA00022500"/>
    </source>
</evidence>
<dbReference type="OrthoDB" id="9812187at2"/>
<keyword evidence="2 4" id="KW-0378">Hydrolase</keyword>
<dbReference type="AlphaFoldDB" id="A0A069RLX3"/>
<sequence length="200" mass="22109">MTFKINNYYMDILKEIGNIGAGNALTALSTLINKKVDMEVPVIEIIETEKIVEAVEAAEKLIVGVYVSFWGDISGNIMLVFDKESTDHLMEFLFGSKSTSEFYTEMELSALQEIGNILSSAYINSISKLSNLNIQMSVPSVSVDMAASILSVPAIEYSEVSDKIILIENKILEGLNEIVGKLFFMPDIESFTLLFKNLGV</sequence>
<dbReference type="Proteomes" id="UP000027946">
    <property type="component" value="Unassembled WGS sequence"/>
</dbReference>
<dbReference type="InterPro" id="IPR028976">
    <property type="entry name" value="CheC-like_sf"/>
</dbReference>
<dbReference type="GO" id="GO:0016787">
    <property type="term" value="F:hydrolase activity"/>
    <property type="evidence" value="ECO:0007669"/>
    <property type="project" value="UniProtKB-KW"/>
</dbReference>
<accession>A0A069RLX3</accession>
<keyword evidence="5" id="KW-1185">Reference proteome</keyword>
<dbReference type="InterPro" id="IPR050992">
    <property type="entry name" value="CheZ_family_phosphatases"/>
</dbReference>
<gene>
    <name evidence="4" type="primary">cheC</name>
    <name evidence="4" type="ORF">CLIT_11c02160</name>
</gene>
<organism evidence="4 5">
    <name type="scientific">Peptoclostridium litorale DSM 5388</name>
    <dbReference type="NCBI Taxonomy" id="1121324"/>
    <lineage>
        <taxon>Bacteria</taxon>
        <taxon>Bacillati</taxon>
        <taxon>Bacillota</taxon>
        <taxon>Clostridia</taxon>
        <taxon>Peptostreptococcales</taxon>
        <taxon>Peptoclostridiaceae</taxon>
        <taxon>Peptoclostridium</taxon>
    </lineage>
</organism>
<feature type="domain" description="CheC-like protein" evidence="3">
    <location>
        <begin position="106"/>
        <end position="142"/>
    </location>
</feature>
<reference evidence="4 5" key="1">
    <citation type="submission" date="2014-03" db="EMBL/GenBank/DDBJ databases">
        <title>Genome sequence of Clostridium litorale W6, DSM 5388.</title>
        <authorList>
            <person name="Poehlein A."/>
            <person name="Jagirdar A."/>
            <person name="Khonsari B."/>
            <person name="Chibani C.M."/>
            <person name="Gutierrez Gutierrez D.A."/>
            <person name="Davydova E."/>
            <person name="Alghaithi H.S."/>
            <person name="Nair K.P."/>
            <person name="Dhamotharan K."/>
            <person name="Chandran L."/>
            <person name="G W."/>
            <person name="Daniel R."/>
        </authorList>
    </citation>
    <scope>NUCLEOTIDE SEQUENCE [LARGE SCALE GENOMIC DNA]</scope>
    <source>
        <strain evidence="4 5">W6</strain>
    </source>
</reference>